<evidence type="ECO:0000256" key="1">
    <source>
        <dbReference type="ARBA" id="ARBA00022448"/>
    </source>
</evidence>
<dbReference type="SUPFAM" id="SSF52540">
    <property type="entry name" value="P-loop containing nucleoside triphosphate hydrolases"/>
    <property type="match status" value="1"/>
</dbReference>
<dbReference type="PANTHER" id="PTHR24220">
    <property type="entry name" value="IMPORT ATP-BINDING PROTEIN"/>
    <property type="match status" value="1"/>
</dbReference>
<dbReference type="SMART" id="SM00382">
    <property type="entry name" value="AAA"/>
    <property type="match status" value="1"/>
</dbReference>
<evidence type="ECO:0000256" key="3">
    <source>
        <dbReference type="ARBA" id="ARBA00022840"/>
    </source>
</evidence>
<dbReference type="InterPro" id="IPR003593">
    <property type="entry name" value="AAA+_ATPase"/>
</dbReference>
<keyword evidence="2" id="KW-0547">Nucleotide-binding</keyword>
<evidence type="ECO:0000259" key="4">
    <source>
        <dbReference type="PROSITE" id="PS50893"/>
    </source>
</evidence>
<proteinExistence type="predicted"/>
<dbReference type="InterPro" id="IPR015854">
    <property type="entry name" value="ABC_transpr_LolD-like"/>
</dbReference>
<dbReference type="FunFam" id="3.40.50.300:FF:000032">
    <property type="entry name" value="Export ABC transporter ATP-binding protein"/>
    <property type="match status" value="1"/>
</dbReference>
<accession>A0A1H2LXA1</accession>
<dbReference type="InterPro" id="IPR003439">
    <property type="entry name" value="ABC_transporter-like_ATP-bd"/>
</dbReference>
<dbReference type="Pfam" id="PF00005">
    <property type="entry name" value="ABC_tran"/>
    <property type="match status" value="1"/>
</dbReference>
<dbReference type="GO" id="GO:0005524">
    <property type="term" value="F:ATP binding"/>
    <property type="evidence" value="ECO:0007669"/>
    <property type="project" value="UniProtKB-KW"/>
</dbReference>
<dbReference type="RefSeq" id="WP_063932573.1">
    <property type="nucleotide sequence ID" value="NZ_KQ061237.1"/>
</dbReference>
<dbReference type="EMBL" id="LT629791">
    <property type="protein sequence ID" value="SDU85633.1"/>
    <property type="molecule type" value="Genomic_DNA"/>
</dbReference>
<evidence type="ECO:0000256" key="2">
    <source>
        <dbReference type="ARBA" id="ARBA00022741"/>
    </source>
</evidence>
<dbReference type="InterPro" id="IPR017871">
    <property type="entry name" value="ABC_transporter-like_CS"/>
</dbReference>
<gene>
    <name evidence="5" type="ORF">SAMN04488563_6794</name>
</gene>
<reference evidence="6" key="1">
    <citation type="submission" date="2016-10" db="EMBL/GenBank/DDBJ databases">
        <authorList>
            <person name="Varghese N."/>
            <person name="Submissions S."/>
        </authorList>
    </citation>
    <scope>NUCLEOTIDE SEQUENCE [LARGE SCALE GENOMIC DNA]</scope>
    <source>
        <strain evidence="6">DSM 45079</strain>
    </source>
</reference>
<dbReference type="InterPro" id="IPR027417">
    <property type="entry name" value="P-loop_NTPase"/>
</dbReference>
<keyword evidence="1" id="KW-0813">Transport</keyword>
<dbReference type="GO" id="GO:0016887">
    <property type="term" value="F:ATP hydrolysis activity"/>
    <property type="evidence" value="ECO:0007669"/>
    <property type="project" value="InterPro"/>
</dbReference>
<dbReference type="STRING" id="419479.SAMN04488563_6794"/>
<name>A0A1H2LXA1_9ACTN</name>
<organism evidence="5 6">
    <name type="scientific">Jiangella alkaliphila</name>
    <dbReference type="NCBI Taxonomy" id="419479"/>
    <lineage>
        <taxon>Bacteria</taxon>
        <taxon>Bacillati</taxon>
        <taxon>Actinomycetota</taxon>
        <taxon>Actinomycetes</taxon>
        <taxon>Jiangellales</taxon>
        <taxon>Jiangellaceae</taxon>
        <taxon>Jiangella</taxon>
    </lineage>
</organism>
<evidence type="ECO:0000313" key="6">
    <source>
        <dbReference type="Proteomes" id="UP000182977"/>
    </source>
</evidence>
<sequence>MTAGCAVAARRLTKHFGRGTGLLRAVDEVDLEVHAGESVAIVGASGCGKSTLLRLLGGLDLPTSGEVLIAGERVDRLSRRDRARLRRRAIGFVFQEFHLVPELTAAENVELPVLLAGGSAIGARKAAIRLLDRMGAADLAGRRPAALSGGERQKVAIARALVNEPLVVLADEPTGSLDSAATTEVLRLFGDLRTGGQTLVVVTHEGRVAGTSDRLVTMRDGALVSEARLTVGPAGGTGLGALAGLVGPAGLADPAGLAGRAEGDGAR</sequence>
<dbReference type="CDD" id="cd03255">
    <property type="entry name" value="ABC_MJ0796_LolCDE_FtsE"/>
    <property type="match status" value="1"/>
</dbReference>
<dbReference type="GO" id="GO:0022857">
    <property type="term" value="F:transmembrane transporter activity"/>
    <property type="evidence" value="ECO:0007669"/>
    <property type="project" value="TreeGrafter"/>
</dbReference>
<dbReference type="InterPro" id="IPR017911">
    <property type="entry name" value="MacB-like_ATP-bd"/>
</dbReference>
<keyword evidence="6" id="KW-1185">Reference proteome</keyword>
<dbReference type="AlphaFoldDB" id="A0A1H2LXA1"/>
<dbReference type="PROSITE" id="PS00211">
    <property type="entry name" value="ABC_TRANSPORTER_1"/>
    <property type="match status" value="1"/>
</dbReference>
<feature type="domain" description="ABC transporter" evidence="4">
    <location>
        <begin position="7"/>
        <end position="245"/>
    </location>
</feature>
<dbReference type="PROSITE" id="PS50893">
    <property type="entry name" value="ABC_TRANSPORTER_2"/>
    <property type="match status" value="1"/>
</dbReference>
<keyword evidence="3 5" id="KW-0067">ATP-binding</keyword>
<dbReference type="Gene3D" id="3.40.50.300">
    <property type="entry name" value="P-loop containing nucleotide triphosphate hydrolases"/>
    <property type="match status" value="1"/>
</dbReference>
<protein>
    <submittedName>
        <fullName evidence="5">Putative ABC transport system ATP-binding protein</fullName>
    </submittedName>
</protein>
<dbReference type="GO" id="GO:0098796">
    <property type="term" value="C:membrane protein complex"/>
    <property type="evidence" value="ECO:0007669"/>
    <property type="project" value="UniProtKB-ARBA"/>
</dbReference>
<dbReference type="PANTHER" id="PTHR24220:SF86">
    <property type="entry name" value="ABC TRANSPORTER ABCH.1"/>
    <property type="match status" value="1"/>
</dbReference>
<evidence type="ECO:0000313" key="5">
    <source>
        <dbReference type="EMBL" id="SDU85633.1"/>
    </source>
</evidence>
<dbReference type="Proteomes" id="UP000182977">
    <property type="component" value="Chromosome I"/>
</dbReference>
<dbReference type="GO" id="GO:0005886">
    <property type="term" value="C:plasma membrane"/>
    <property type="evidence" value="ECO:0007669"/>
    <property type="project" value="TreeGrafter"/>
</dbReference>